<evidence type="ECO:0000256" key="6">
    <source>
        <dbReference type="PIRSR" id="PIRSR617867-1"/>
    </source>
</evidence>
<dbReference type="Proteomes" id="UP000252254">
    <property type="component" value="Unassembled WGS sequence"/>
</dbReference>
<dbReference type="InterPro" id="IPR050438">
    <property type="entry name" value="LMW_PTPase"/>
</dbReference>
<name>A0A366DZ21_9BACI</name>
<evidence type="ECO:0000256" key="4">
    <source>
        <dbReference type="ARBA" id="ARBA00022912"/>
    </source>
</evidence>
<evidence type="ECO:0000313" key="9">
    <source>
        <dbReference type="Proteomes" id="UP000252254"/>
    </source>
</evidence>
<evidence type="ECO:0000256" key="1">
    <source>
        <dbReference type="ARBA" id="ARBA00011063"/>
    </source>
</evidence>
<dbReference type="PANTHER" id="PTHR11717:SF7">
    <property type="entry name" value="LOW MOLECULAR WEIGHT PHOSPHOTYROSINE PROTEIN PHOSPHATASE"/>
    <property type="match status" value="1"/>
</dbReference>
<keyword evidence="4" id="KW-0904">Protein phosphatase</keyword>
<accession>A0A366DZ21</accession>
<dbReference type="AlphaFoldDB" id="A0A366DZ21"/>
<dbReference type="InterPro" id="IPR017867">
    <property type="entry name" value="Tyr_phospatase_low_mol_wt"/>
</dbReference>
<dbReference type="EMBL" id="QNRI01000008">
    <property type="protein sequence ID" value="RBO95350.1"/>
    <property type="molecule type" value="Genomic_DNA"/>
</dbReference>
<comment type="similarity">
    <text evidence="1">Belongs to the low molecular weight phosphotyrosine protein phosphatase family.</text>
</comment>
<dbReference type="STRING" id="200904.GCA_900168775_02834"/>
<reference evidence="8 9" key="1">
    <citation type="submission" date="2018-06" db="EMBL/GenBank/DDBJ databases">
        <title>Genomic Encyclopedia of Type Strains, Phase IV (KMG-IV): sequencing the most valuable type-strain genomes for metagenomic binning, comparative biology and taxonomic classification.</title>
        <authorList>
            <person name="Goeker M."/>
        </authorList>
    </citation>
    <scope>NUCLEOTIDE SEQUENCE [LARGE SCALE GENOMIC DNA]</scope>
    <source>
        <strain evidence="8 9">DSM 15140</strain>
    </source>
</reference>
<dbReference type="SUPFAM" id="SSF52788">
    <property type="entry name" value="Phosphotyrosine protein phosphatases I"/>
    <property type="match status" value="1"/>
</dbReference>
<dbReference type="CDD" id="cd16343">
    <property type="entry name" value="LMWPTP"/>
    <property type="match status" value="1"/>
</dbReference>
<dbReference type="PANTHER" id="PTHR11717">
    <property type="entry name" value="LOW MOLECULAR WEIGHT PROTEIN TYROSINE PHOSPHATASE"/>
    <property type="match status" value="1"/>
</dbReference>
<gene>
    <name evidence="8" type="ORF">DES48_10860</name>
</gene>
<sequence length="161" mass="18483">MGGIHMIHVLFVCLGNICRSPMAEAVFRKMLEEEGIADQFQVDSAGIGAWHEGLPPHEGTRKILDDRNISYQGMKARQINNQDGEYFDYIIAMDEQNISDLQFLRDQTSNTNIAKLMDFVEKSEEVNVPDPYFTKKFDYTYQLIEKGCKALLQTIRQERGV</sequence>
<dbReference type="FunFam" id="3.40.50.2300:FF:000113">
    <property type="entry name" value="Low molecular weight protein-tyrosine-phosphatase"/>
    <property type="match status" value="1"/>
</dbReference>
<evidence type="ECO:0000256" key="3">
    <source>
        <dbReference type="ARBA" id="ARBA00022801"/>
    </source>
</evidence>
<protein>
    <recommendedName>
        <fullName evidence="2">protein-tyrosine-phosphatase</fullName>
        <ecNumber evidence="2">3.1.3.48</ecNumber>
    </recommendedName>
</protein>
<comment type="caution">
    <text evidence="8">The sequence shown here is derived from an EMBL/GenBank/DDBJ whole genome shotgun (WGS) entry which is preliminary data.</text>
</comment>
<dbReference type="EC" id="3.1.3.48" evidence="2"/>
<evidence type="ECO:0000259" key="7">
    <source>
        <dbReference type="SMART" id="SM00226"/>
    </source>
</evidence>
<comment type="catalytic activity">
    <reaction evidence="5">
        <text>O-phospho-L-tyrosyl-[protein] + H2O = L-tyrosyl-[protein] + phosphate</text>
        <dbReference type="Rhea" id="RHEA:10684"/>
        <dbReference type="Rhea" id="RHEA-COMP:10136"/>
        <dbReference type="Rhea" id="RHEA-COMP:20101"/>
        <dbReference type="ChEBI" id="CHEBI:15377"/>
        <dbReference type="ChEBI" id="CHEBI:43474"/>
        <dbReference type="ChEBI" id="CHEBI:46858"/>
        <dbReference type="ChEBI" id="CHEBI:61978"/>
        <dbReference type="EC" id="3.1.3.48"/>
    </reaction>
</comment>
<evidence type="ECO:0000256" key="2">
    <source>
        <dbReference type="ARBA" id="ARBA00013064"/>
    </source>
</evidence>
<feature type="active site" description="Nucleophile" evidence="6">
    <location>
        <position position="13"/>
    </location>
</feature>
<organism evidence="8 9">
    <name type="scientific">Paraliobacillus ryukyuensis</name>
    <dbReference type="NCBI Taxonomy" id="200904"/>
    <lineage>
        <taxon>Bacteria</taxon>
        <taxon>Bacillati</taxon>
        <taxon>Bacillota</taxon>
        <taxon>Bacilli</taxon>
        <taxon>Bacillales</taxon>
        <taxon>Bacillaceae</taxon>
        <taxon>Paraliobacillus</taxon>
    </lineage>
</organism>
<dbReference type="GO" id="GO:0004725">
    <property type="term" value="F:protein tyrosine phosphatase activity"/>
    <property type="evidence" value="ECO:0007669"/>
    <property type="project" value="UniProtKB-EC"/>
</dbReference>
<dbReference type="InterPro" id="IPR036196">
    <property type="entry name" value="Ptyr_pPase_sf"/>
</dbReference>
<dbReference type="Gene3D" id="3.40.50.2300">
    <property type="match status" value="1"/>
</dbReference>
<dbReference type="PRINTS" id="PR00719">
    <property type="entry name" value="LMWPTPASE"/>
</dbReference>
<keyword evidence="3" id="KW-0378">Hydrolase</keyword>
<dbReference type="SMART" id="SM00226">
    <property type="entry name" value="LMWPc"/>
    <property type="match status" value="1"/>
</dbReference>
<feature type="domain" description="Phosphotyrosine protein phosphatase I" evidence="7">
    <location>
        <begin position="7"/>
        <end position="154"/>
    </location>
</feature>
<dbReference type="Pfam" id="PF01451">
    <property type="entry name" value="LMWPc"/>
    <property type="match status" value="1"/>
</dbReference>
<evidence type="ECO:0000313" key="8">
    <source>
        <dbReference type="EMBL" id="RBO95350.1"/>
    </source>
</evidence>
<feature type="active site" evidence="6">
    <location>
        <position position="19"/>
    </location>
</feature>
<keyword evidence="9" id="KW-1185">Reference proteome</keyword>
<proteinExistence type="inferred from homology"/>
<dbReference type="InterPro" id="IPR023485">
    <property type="entry name" value="Ptyr_pPase"/>
</dbReference>
<evidence type="ECO:0000256" key="5">
    <source>
        <dbReference type="ARBA" id="ARBA00051722"/>
    </source>
</evidence>
<feature type="active site" description="Proton donor" evidence="6">
    <location>
        <position position="130"/>
    </location>
</feature>